<dbReference type="AlphaFoldDB" id="A0A9Q1QHD7"/>
<organism evidence="1 2">
    <name type="scientific">Carnegiea gigantea</name>
    <dbReference type="NCBI Taxonomy" id="171969"/>
    <lineage>
        <taxon>Eukaryota</taxon>
        <taxon>Viridiplantae</taxon>
        <taxon>Streptophyta</taxon>
        <taxon>Embryophyta</taxon>
        <taxon>Tracheophyta</taxon>
        <taxon>Spermatophyta</taxon>
        <taxon>Magnoliopsida</taxon>
        <taxon>eudicotyledons</taxon>
        <taxon>Gunneridae</taxon>
        <taxon>Pentapetalae</taxon>
        <taxon>Caryophyllales</taxon>
        <taxon>Cactineae</taxon>
        <taxon>Cactaceae</taxon>
        <taxon>Cactoideae</taxon>
        <taxon>Echinocereeae</taxon>
        <taxon>Carnegiea</taxon>
    </lineage>
</organism>
<name>A0A9Q1QHD7_9CARY</name>
<gene>
    <name evidence="1" type="ORF">Cgig2_023150</name>
</gene>
<proteinExistence type="predicted"/>
<comment type="caution">
    <text evidence="1">The sequence shown here is derived from an EMBL/GenBank/DDBJ whole genome shotgun (WGS) entry which is preliminary data.</text>
</comment>
<evidence type="ECO:0000313" key="1">
    <source>
        <dbReference type="EMBL" id="KAJ8441586.1"/>
    </source>
</evidence>
<dbReference type="Proteomes" id="UP001153076">
    <property type="component" value="Unassembled WGS sequence"/>
</dbReference>
<evidence type="ECO:0000313" key="2">
    <source>
        <dbReference type="Proteomes" id="UP001153076"/>
    </source>
</evidence>
<sequence length="199" mass="23096">MAHNEAKGCKYVFIAEKMPKRRKFEESGAEKETSTIVSTRRRAVLGSNYALEEVARDNYGIVSLAKDDDVDLYTIEEMEISRRQCDERKRVPNEGKERRKRCRVAEDGVVIRDDTLMTGLRATNRRVEFDGEEISSDLGRMVKERMTKIVVTKKGKQKSDNDRRRSILQNYIRIISNLCDGSFEEDNIQSLDEFQVNVY</sequence>
<accession>A0A9Q1QHD7</accession>
<protein>
    <submittedName>
        <fullName evidence="1">Uncharacterized protein</fullName>
    </submittedName>
</protein>
<keyword evidence="2" id="KW-1185">Reference proteome</keyword>
<reference evidence="1" key="1">
    <citation type="submission" date="2022-04" db="EMBL/GenBank/DDBJ databases">
        <title>Carnegiea gigantea Genome sequencing and assembly v2.</title>
        <authorList>
            <person name="Copetti D."/>
            <person name="Sanderson M.J."/>
            <person name="Burquez A."/>
            <person name="Wojciechowski M.F."/>
        </authorList>
    </citation>
    <scope>NUCLEOTIDE SEQUENCE</scope>
    <source>
        <strain evidence="1">SGP5-SGP5p</strain>
        <tissue evidence="1">Aerial part</tissue>
    </source>
</reference>
<dbReference type="EMBL" id="JAKOGI010000161">
    <property type="protein sequence ID" value="KAJ8441586.1"/>
    <property type="molecule type" value="Genomic_DNA"/>
</dbReference>